<keyword evidence="4" id="KW-0413">Isomerase</keyword>
<evidence type="ECO:0000256" key="1">
    <source>
        <dbReference type="ARBA" id="ARBA00004275"/>
    </source>
</evidence>
<dbReference type="InterPro" id="IPR029045">
    <property type="entry name" value="ClpP/crotonase-like_dom_sf"/>
</dbReference>
<dbReference type="Gene3D" id="1.10.12.10">
    <property type="entry name" value="Lyase 2-enoyl-coa Hydratase, Chain A, domain 2"/>
    <property type="match status" value="1"/>
</dbReference>
<dbReference type="InterPro" id="IPR001753">
    <property type="entry name" value="Enoyl-CoA_hydra/iso"/>
</dbReference>
<sequence length="255" mass="26729">MSDGVEVIETGGVIELHLDRADKKNALTAVMYRTLTAALAEASTRADVDAVLIAGKGDAFCAGNDLKDFLAGPEGGAAAFEFIQAIARFDKPIVAAVQGLAVGVGTTMLFHCDLVYAAPDARFIMPFVNLGICPEAGSSLLAPAVMGYAKAAQMLLLGDPMDAEGADKAGLVSAIVPGDNLLDHARVKAAALAAKPPQALAYTRRLMKGDPAALEARMAEEARLFQETMQSAEAKEAFTAFFEKRAPVFRREGVA</sequence>
<evidence type="ECO:0000256" key="3">
    <source>
        <dbReference type="ARBA" id="ARBA00023140"/>
    </source>
</evidence>
<evidence type="ECO:0000313" key="5">
    <source>
        <dbReference type="EMBL" id="MDH7639560.1"/>
    </source>
</evidence>
<accession>A0ABT6N2S5</accession>
<dbReference type="Pfam" id="PF00378">
    <property type="entry name" value="ECH_1"/>
    <property type="match status" value="1"/>
</dbReference>
<dbReference type="RefSeq" id="WP_281044825.1">
    <property type="nucleotide sequence ID" value="NZ_JARYGZ010000001.1"/>
</dbReference>
<keyword evidence="3" id="KW-0576">Peroxisome</keyword>
<reference evidence="5" key="1">
    <citation type="submission" date="2023-04" db="EMBL/GenBank/DDBJ databases">
        <title>Sphingomonas sp. MAHUQ-71 isolated from rice field.</title>
        <authorList>
            <person name="Huq M.A."/>
        </authorList>
    </citation>
    <scope>NUCLEOTIDE SEQUENCE</scope>
    <source>
        <strain evidence="5">MAHUQ-71</strain>
    </source>
</reference>
<dbReference type="PANTHER" id="PTHR43684">
    <property type="match status" value="1"/>
</dbReference>
<evidence type="ECO:0000256" key="2">
    <source>
        <dbReference type="ARBA" id="ARBA00005254"/>
    </source>
</evidence>
<dbReference type="CDD" id="cd06558">
    <property type="entry name" value="crotonase-like"/>
    <property type="match status" value="1"/>
</dbReference>
<dbReference type="InterPro" id="IPR014748">
    <property type="entry name" value="Enoyl-CoA_hydra_C"/>
</dbReference>
<dbReference type="InterPro" id="IPR051053">
    <property type="entry name" value="ECH/Chromodomain_protein"/>
</dbReference>
<keyword evidence="6" id="KW-1185">Reference proteome</keyword>
<dbReference type="PANTHER" id="PTHR43684:SF1">
    <property type="entry name" value="ENOYL-COA DELTA ISOMERASE 2"/>
    <property type="match status" value="1"/>
</dbReference>
<dbReference type="Proteomes" id="UP001160625">
    <property type="component" value="Unassembled WGS sequence"/>
</dbReference>
<dbReference type="Gene3D" id="3.90.226.10">
    <property type="entry name" value="2-enoyl-CoA Hydratase, Chain A, domain 1"/>
    <property type="match status" value="1"/>
</dbReference>
<organism evidence="5 6">
    <name type="scientific">Sphingomonas oryzagri</name>
    <dbReference type="NCBI Taxonomy" id="3042314"/>
    <lineage>
        <taxon>Bacteria</taxon>
        <taxon>Pseudomonadati</taxon>
        <taxon>Pseudomonadota</taxon>
        <taxon>Alphaproteobacteria</taxon>
        <taxon>Sphingomonadales</taxon>
        <taxon>Sphingomonadaceae</taxon>
        <taxon>Sphingomonas</taxon>
    </lineage>
</organism>
<dbReference type="SUPFAM" id="SSF52096">
    <property type="entry name" value="ClpP/crotonase"/>
    <property type="match status" value="1"/>
</dbReference>
<protein>
    <submittedName>
        <fullName evidence="5">Enoyl-CoA hydratase</fullName>
    </submittedName>
</protein>
<gene>
    <name evidence="5" type="ORF">QGN17_12545</name>
</gene>
<proteinExistence type="inferred from homology"/>
<comment type="caution">
    <text evidence="5">The sequence shown here is derived from an EMBL/GenBank/DDBJ whole genome shotgun (WGS) entry which is preliminary data.</text>
</comment>
<evidence type="ECO:0000256" key="4">
    <source>
        <dbReference type="ARBA" id="ARBA00023235"/>
    </source>
</evidence>
<comment type="subcellular location">
    <subcellularLocation>
        <location evidence="1">Peroxisome</location>
    </subcellularLocation>
</comment>
<comment type="similarity">
    <text evidence="2">Belongs to the enoyl-CoA hydratase/isomerase family.</text>
</comment>
<dbReference type="EMBL" id="JARYGZ010000001">
    <property type="protein sequence ID" value="MDH7639560.1"/>
    <property type="molecule type" value="Genomic_DNA"/>
</dbReference>
<name>A0ABT6N2S5_9SPHN</name>
<evidence type="ECO:0000313" key="6">
    <source>
        <dbReference type="Proteomes" id="UP001160625"/>
    </source>
</evidence>